<protein>
    <submittedName>
        <fullName evidence="1">Uncharacterized protein</fullName>
    </submittedName>
</protein>
<name>A0A7R8W8Y5_9CRUS</name>
<gene>
    <name evidence="1" type="ORF">CTOB1V02_LOCUS5041</name>
</gene>
<dbReference type="InterPro" id="IPR036179">
    <property type="entry name" value="Ig-like_dom_sf"/>
</dbReference>
<dbReference type="GO" id="GO:0050808">
    <property type="term" value="P:synapse organization"/>
    <property type="evidence" value="ECO:0007669"/>
    <property type="project" value="TreeGrafter"/>
</dbReference>
<reference evidence="1" key="1">
    <citation type="submission" date="2020-11" db="EMBL/GenBank/DDBJ databases">
        <authorList>
            <person name="Tran Van P."/>
        </authorList>
    </citation>
    <scope>NUCLEOTIDE SEQUENCE</scope>
</reference>
<dbReference type="Gene3D" id="2.60.40.10">
    <property type="entry name" value="Immunoglobulins"/>
    <property type="match status" value="1"/>
</dbReference>
<dbReference type="AlphaFoldDB" id="A0A7R8W8Y5"/>
<dbReference type="InterPro" id="IPR013783">
    <property type="entry name" value="Ig-like_fold"/>
</dbReference>
<dbReference type="PANTHER" id="PTHR23279">
    <property type="entry name" value="DEFECTIVE PROBOSCIS EXTENSION RESPONSE DPR -RELATED"/>
    <property type="match status" value="1"/>
</dbReference>
<dbReference type="OrthoDB" id="190835at2759"/>
<accession>A0A7R8W8Y5</accession>
<dbReference type="GO" id="GO:0032589">
    <property type="term" value="C:neuron projection membrane"/>
    <property type="evidence" value="ECO:0007669"/>
    <property type="project" value="TreeGrafter"/>
</dbReference>
<dbReference type="EMBL" id="OB661043">
    <property type="protein sequence ID" value="CAD7227132.1"/>
    <property type="molecule type" value="Genomic_DNA"/>
</dbReference>
<organism evidence="1">
    <name type="scientific">Cyprideis torosa</name>
    <dbReference type="NCBI Taxonomy" id="163714"/>
    <lineage>
        <taxon>Eukaryota</taxon>
        <taxon>Metazoa</taxon>
        <taxon>Ecdysozoa</taxon>
        <taxon>Arthropoda</taxon>
        <taxon>Crustacea</taxon>
        <taxon>Oligostraca</taxon>
        <taxon>Ostracoda</taxon>
        <taxon>Podocopa</taxon>
        <taxon>Podocopida</taxon>
        <taxon>Cytherocopina</taxon>
        <taxon>Cytheroidea</taxon>
        <taxon>Cytherideidae</taxon>
        <taxon>Cyprideis</taxon>
    </lineage>
</organism>
<evidence type="ECO:0000313" key="1">
    <source>
        <dbReference type="EMBL" id="CAD7227132.1"/>
    </source>
</evidence>
<sequence length="103" mass="11619">MVLGQVSWYRKDDYQILTTGLFSFTTDERFVVIHAGGSDLWQLKISNTRTSDQGLYQCQRHDDDDHVPAKTKPGFLAALICTCSEFPKAGERQADNLKEPAKP</sequence>
<dbReference type="PANTHER" id="PTHR23279:SF6">
    <property type="entry name" value="DEFECTIVE PROBOSCIS EXTENSION RESPONSE 7, ISOFORM F"/>
    <property type="match status" value="1"/>
</dbReference>
<dbReference type="SUPFAM" id="SSF48726">
    <property type="entry name" value="Immunoglobulin"/>
    <property type="match status" value="1"/>
</dbReference>
<dbReference type="InterPro" id="IPR037448">
    <property type="entry name" value="Zig-8"/>
</dbReference>
<proteinExistence type="predicted"/>